<sequence>MKDIFEENKTRKVYGATKRCEETNQGDDNNNEDLARRRKCRVWFLGRAGGVAAFSTSRTDSILTTKLSAALLSPFSTDFPVSRADGIEDDELSSLSPTLGAFPSVAIDRYVWKTWKNSKQYEQGVKGKAHLFYEYPSDKRN</sequence>
<reference evidence="1 2" key="1">
    <citation type="submission" date="2023-10" db="EMBL/GenBank/DDBJ databases">
        <title>Draft genome sequence of Xylaria bambusicola isolate GMP-LS, the root and basal stem rot pathogen of sugarcane in Indonesia.</title>
        <authorList>
            <person name="Selvaraj P."/>
            <person name="Muralishankar V."/>
            <person name="Muruganantham S."/>
            <person name="Sp S."/>
            <person name="Haryani S."/>
            <person name="Lau K.J.X."/>
            <person name="Naqvi N.I."/>
        </authorList>
    </citation>
    <scope>NUCLEOTIDE SEQUENCE [LARGE SCALE GENOMIC DNA]</scope>
    <source>
        <strain evidence="1">GMP-LS</strain>
    </source>
</reference>
<proteinExistence type="predicted"/>
<name>A0AAN7UKR4_9PEZI</name>
<keyword evidence="2" id="KW-1185">Reference proteome</keyword>
<evidence type="ECO:0000313" key="1">
    <source>
        <dbReference type="EMBL" id="KAK5627041.1"/>
    </source>
</evidence>
<comment type="caution">
    <text evidence="1">The sequence shown here is derived from an EMBL/GenBank/DDBJ whole genome shotgun (WGS) entry which is preliminary data.</text>
</comment>
<evidence type="ECO:0000313" key="2">
    <source>
        <dbReference type="Proteomes" id="UP001305414"/>
    </source>
</evidence>
<accession>A0AAN7UKR4</accession>
<gene>
    <name evidence="1" type="ORF">RRF57_002757</name>
</gene>
<protein>
    <submittedName>
        <fullName evidence="1">Uncharacterized protein</fullName>
    </submittedName>
</protein>
<dbReference type="AlphaFoldDB" id="A0AAN7UKR4"/>
<dbReference type="EMBL" id="JAWHQM010000004">
    <property type="protein sequence ID" value="KAK5627041.1"/>
    <property type="molecule type" value="Genomic_DNA"/>
</dbReference>
<organism evidence="1 2">
    <name type="scientific">Xylaria bambusicola</name>
    <dbReference type="NCBI Taxonomy" id="326684"/>
    <lineage>
        <taxon>Eukaryota</taxon>
        <taxon>Fungi</taxon>
        <taxon>Dikarya</taxon>
        <taxon>Ascomycota</taxon>
        <taxon>Pezizomycotina</taxon>
        <taxon>Sordariomycetes</taxon>
        <taxon>Xylariomycetidae</taxon>
        <taxon>Xylariales</taxon>
        <taxon>Xylariaceae</taxon>
        <taxon>Xylaria</taxon>
    </lineage>
</organism>
<dbReference type="Proteomes" id="UP001305414">
    <property type="component" value="Unassembled WGS sequence"/>
</dbReference>